<evidence type="ECO:0008006" key="3">
    <source>
        <dbReference type="Google" id="ProtNLM"/>
    </source>
</evidence>
<organism evidence="1 2">
    <name type="scientific">Nocardia amikacinitolerans</name>
    <dbReference type="NCBI Taxonomy" id="756689"/>
    <lineage>
        <taxon>Bacteria</taxon>
        <taxon>Bacillati</taxon>
        <taxon>Actinomycetota</taxon>
        <taxon>Actinomycetes</taxon>
        <taxon>Mycobacteriales</taxon>
        <taxon>Nocardiaceae</taxon>
        <taxon>Nocardia</taxon>
    </lineage>
</organism>
<gene>
    <name evidence="1" type="ORF">SAMN04244553_6663</name>
</gene>
<name>A0A285LXI2_9NOCA</name>
<reference evidence="1 2" key="1">
    <citation type="submission" date="2017-09" db="EMBL/GenBank/DDBJ databases">
        <authorList>
            <person name="Ehlers B."/>
            <person name="Leendertz F.H."/>
        </authorList>
    </citation>
    <scope>NUCLEOTIDE SEQUENCE [LARGE SCALE GENOMIC DNA]</scope>
    <source>
        <strain evidence="1 2">DSM 45537</strain>
    </source>
</reference>
<evidence type="ECO:0000313" key="2">
    <source>
        <dbReference type="Proteomes" id="UP000219565"/>
    </source>
</evidence>
<dbReference type="STRING" id="1379680.GCA_001612615_04557"/>
<accession>A0A285LXI2</accession>
<dbReference type="EMBL" id="OBEG01000009">
    <property type="protein sequence ID" value="SNY89644.1"/>
    <property type="molecule type" value="Genomic_DNA"/>
</dbReference>
<evidence type="ECO:0000313" key="1">
    <source>
        <dbReference type="EMBL" id="SNY89644.1"/>
    </source>
</evidence>
<dbReference type="Proteomes" id="UP000219565">
    <property type="component" value="Unassembled WGS sequence"/>
</dbReference>
<proteinExistence type="predicted"/>
<sequence>MTSTRALRPATETVSVRVPARPIGLTMLRTTVESTAVVAYDDADGAAELGLIVEEVARGLLDSATDDSMLDCTVSCTDDVTRVRMSATTRSELHRDRHAVGWQIVDALTKDTRVIRSTFDHARHGYPTEVDFDWQPGVSAA</sequence>
<dbReference type="AlphaFoldDB" id="A0A285LXI2"/>
<keyword evidence="2" id="KW-1185">Reference proteome</keyword>
<protein>
    <recommendedName>
        <fullName evidence="3">Serine/threonine-protein kinase RsbW</fullName>
    </recommendedName>
</protein>